<sequence length="77" mass="8075">MGRRWLWLLKGSTAASGRNTVANRLTVSNVVVGLVAEKDGGFGSSKRARCGSAMEDSAAAGAARRRRAGDWLSPVVT</sequence>
<dbReference type="Proteomes" id="UP001632038">
    <property type="component" value="Unassembled WGS sequence"/>
</dbReference>
<name>A0ABD3CMC4_9LAMI</name>
<comment type="caution">
    <text evidence="2">The sequence shown here is derived from an EMBL/GenBank/DDBJ whole genome shotgun (WGS) entry which is preliminary data.</text>
</comment>
<accession>A0ABD3CMC4</accession>
<gene>
    <name evidence="2" type="ORF">CASFOL_024092</name>
</gene>
<dbReference type="EMBL" id="JAVIJP010000032">
    <property type="protein sequence ID" value="KAL3631108.1"/>
    <property type="molecule type" value="Genomic_DNA"/>
</dbReference>
<keyword evidence="3" id="KW-1185">Reference proteome</keyword>
<evidence type="ECO:0000256" key="1">
    <source>
        <dbReference type="SAM" id="MobiDB-lite"/>
    </source>
</evidence>
<protein>
    <submittedName>
        <fullName evidence="2">Uncharacterized protein</fullName>
    </submittedName>
</protein>
<organism evidence="2 3">
    <name type="scientific">Castilleja foliolosa</name>
    <dbReference type="NCBI Taxonomy" id="1961234"/>
    <lineage>
        <taxon>Eukaryota</taxon>
        <taxon>Viridiplantae</taxon>
        <taxon>Streptophyta</taxon>
        <taxon>Embryophyta</taxon>
        <taxon>Tracheophyta</taxon>
        <taxon>Spermatophyta</taxon>
        <taxon>Magnoliopsida</taxon>
        <taxon>eudicotyledons</taxon>
        <taxon>Gunneridae</taxon>
        <taxon>Pentapetalae</taxon>
        <taxon>asterids</taxon>
        <taxon>lamiids</taxon>
        <taxon>Lamiales</taxon>
        <taxon>Orobanchaceae</taxon>
        <taxon>Pedicularideae</taxon>
        <taxon>Castillejinae</taxon>
        <taxon>Castilleja</taxon>
    </lineage>
</organism>
<dbReference type="AlphaFoldDB" id="A0ABD3CMC4"/>
<proteinExistence type="predicted"/>
<reference evidence="3" key="1">
    <citation type="journal article" date="2024" name="IScience">
        <title>Strigolactones Initiate the Formation of Haustorium-like Structures in Castilleja.</title>
        <authorList>
            <person name="Buerger M."/>
            <person name="Peterson D."/>
            <person name="Chory J."/>
        </authorList>
    </citation>
    <scope>NUCLEOTIDE SEQUENCE [LARGE SCALE GENOMIC DNA]</scope>
</reference>
<evidence type="ECO:0000313" key="3">
    <source>
        <dbReference type="Proteomes" id="UP001632038"/>
    </source>
</evidence>
<feature type="region of interest" description="Disordered" evidence="1">
    <location>
        <begin position="40"/>
        <end position="77"/>
    </location>
</feature>
<evidence type="ECO:0000313" key="2">
    <source>
        <dbReference type="EMBL" id="KAL3631108.1"/>
    </source>
</evidence>